<proteinExistence type="predicted"/>
<gene>
    <name evidence="3" type="ORF">AA309_05815</name>
</gene>
<dbReference type="Gene3D" id="3.40.50.2300">
    <property type="match status" value="1"/>
</dbReference>
<protein>
    <submittedName>
        <fullName evidence="3">Chemotaxis protein CheY</fullName>
    </submittedName>
</protein>
<feature type="modified residue" description="4-aspartylphosphate" evidence="1">
    <location>
        <position position="65"/>
    </location>
</feature>
<accession>A0A0H1RG01</accession>
<dbReference type="GO" id="GO:0000160">
    <property type="term" value="P:phosphorelay signal transduction system"/>
    <property type="evidence" value="ECO:0007669"/>
    <property type="project" value="InterPro"/>
</dbReference>
<evidence type="ECO:0000313" key="4">
    <source>
        <dbReference type="Proteomes" id="UP000035489"/>
    </source>
</evidence>
<dbReference type="RefSeq" id="WP_047188027.1">
    <property type="nucleotide sequence ID" value="NZ_LCYG01000016.1"/>
</dbReference>
<dbReference type="InterPro" id="IPR001789">
    <property type="entry name" value="Sig_transdc_resp-reg_receiver"/>
</dbReference>
<dbReference type="Proteomes" id="UP000035489">
    <property type="component" value="Unassembled WGS sequence"/>
</dbReference>
<reference evidence="3 4" key="1">
    <citation type="submission" date="2015-05" db="EMBL/GenBank/DDBJ databases">
        <title>Draft genome sequence of Microvirga vignae strain BR3299, a novel nitrogen fixing bacteria isolated from Brazil semi-aired region.</title>
        <authorList>
            <person name="Zilli J.E."/>
            <person name="Passos S.R."/>
            <person name="Leite J."/>
            <person name="Baldani J.I."/>
            <person name="Xavier G.R."/>
            <person name="Rumjaneck N.G."/>
            <person name="Simoes-Araujo J.L."/>
        </authorList>
    </citation>
    <scope>NUCLEOTIDE SEQUENCE [LARGE SCALE GENOMIC DNA]</scope>
    <source>
        <strain evidence="3 4">BR3299</strain>
    </source>
</reference>
<dbReference type="PROSITE" id="PS50110">
    <property type="entry name" value="RESPONSE_REGULATORY"/>
    <property type="match status" value="1"/>
</dbReference>
<dbReference type="SMART" id="SM00448">
    <property type="entry name" value="REC"/>
    <property type="match status" value="1"/>
</dbReference>
<dbReference type="InterPro" id="IPR011006">
    <property type="entry name" value="CheY-like_superfamily"/>
</dbReference>
<dbReference type="PATRIC" id="fig|1225564.3.peg.1632"/>
<keyword evidence="1" id="KW-0597">Phosphoprotein</keyword>
<name>A0A0H1RG01_9HYPH</name>
<keyword evidence="4" id="KW-1185">Reference proteome</keyword>
<feature type="domain" description="Response regulatory" evidence="2">
    <location>
        <begin position="14"/>
        <end position="125"/>
    </location>
</feature>
<dbReference type="OrthoDB" id="582170at2"/>
<evidence type="ECO:0000256" key="1">
    <source>
        <dbReference type="PROSITE-ProRule" id="PRU00169"/>
    </source>
</evidence>
<evidence type="ECO:0000313" key="3">
    <source>
        <dbReference type="EMBL" id="KLK93984.1"/>
    </source>
</evidence>
<dbReference type="SUPFAM" id="SSF52172">
    <property type="entry name" value="CheY-like"/>
    <property type="match status" value="1"/>
</dbReference>
<dbReference type="STRING" id="1225564.AA309_05815"/>
<comment type="caution">
    <text evidence="3">The sequence shown here is derived from an EMBL/GenBank/DDBJ whole genome shotgun (WGS) entry which is preliminary data.</text>
</comment>
<dbReference type="EMBL" id="LCYG01000016">
    <property type="protein sequence ID" value="KLK93984.1"/>
    <property type="molecule type" value="Genomic_DNA"/>
</dbReference>
<dbReference type="AlphaFoldDB" id="A0A0H1RG01"/>
<evidence type="ECO:0000259" key="2">
    <source>
        <dbReference type="PROSITE" id="PS50110"/>
    </source>
</evidence>
<sequence length="128" mass="13646">MTTHAEEGALARCRVLVVEDEYFIADDMAKALEKLGAEVVGPVPKREKALALISSGEKIDAAVLDINLRGEEVFPVADALAAHGIPFVFATGYDASSIPPSYAAVPRWEKPFSPDALSRALPAIVRNA</sequence>
<organism evidence="3 4">
    <name type="scientific">Microvirga vignae</name>
    <dbReference type="NCBI Taxonomy" id="1225564"/>
    <lineage>
        <taxon>Bacteria</taxon>
        <taxon>Pseudomonadati</taxon>
        <taxon>Pseudomonadota</taxon>
        <taxon>Alphaproteobacteria</taxon>
        <taxon>Hyphomicrobiales</taxon>
        <taxon>Methylobacteriaceae</taxon>
        <taxon>Microvirga</taxon>
    </lineage>
</organism>